<evidence type="ECO:0008006" key="4">
    <source>
        <dbReference type="Google" id="ProtNLM"/>
    </source>
</evidence>
<organism evidence="2 3">
    <name type="scientific">Cladophialophora chaetospira</name>
    <dbReference type="NCBI Taxonomy" id="386627"/>
    <lineage>
        <taxon>Eukaryota</taxon>
        <taxon>Fungi</taxon>
        <taxon>Dikarya</taxon>
        <taxon>Ascomycota</taxon>
        <taxon>Pezizomycotina</taxon>
        <taxon>Eurotiomycetes</taxon>
        <taxon>Chaetothyriomycetidae</taxon>
        <taxon>Chaetothyriales</taxon>
        <taxon>Herpotrichiellaceae</taxon>
        <taxon>Cladophialophora</taxon>
    </lineage>
</organism>
<sequence length="509" mass="57900">MRTSVRSTRIAVLCGFLLILVWMLYPSHTSEEKPEHLVQSRAPTIAVLPSTSIPEAHPTTIIPQPAPQADTTTWAPEQEVGVTIPTEPADTAVAAANNFPDETNLLGLNGRPKLPIERIIEEHFREPEDDGSHLDHAMLQEYVKSINDLGYPKFWRLECPGESQPGKRYEVLRRIGKEEPGIKYFFALDLFQIVNVLPRLMGSILQAIKYLGPENCAISIIEGRSTDGTYLVLHKLRHTLQELGVRYWLEQSDIDPHGEGVDRIAELSKLRNMALEPLLYNTEEFTTDPLILFVNDIAVCTDDLLELLYQHLLQNATQTCAYDWVDGGHLHYDAWVSRSMSGNTFFEIPQDMSWAFSRNMFWDEPISKAKYKKQEPLQVFSCWGGMSVLDAKPFMSGDIEFRRSYEGECYSGEPTTLASDLVKLNISRVQTVPYVAVAYNDHAGASAKGVHKYVKDWVDVDTLVERFEDDTKTTRIEWRPPPPRYRCMPSFVDCWWVDSVWDPNSSTAK</sequence>
<evidence type="ECO:0000313" key="2">
    <source>
        <dbReference type="EMBL" id="KAJ9606151.1"/>
    </source>
</evidence>
<dbReference type="AlphaFoldDB" id="A0AA38X3Q1"/>
<keyword evidence="1" id="KW-0732">Signal</keyword>
<feature type="signal peptide" evidence="1">
    <location>
        <begin position="1"/>
        <end position="29"/>
    </location>
</feature>
<protein>
    <recommendedName>
        <fullName evidence="4">Alpha-1,3-mannosyltransferase CMT1</fullName>
    </recommendedName>
</protein>
<feature type="chain" id="PRO_5041351204" description="Alpha-1,3-mannosyltransferase CMT1" evidence="1">
    <location>
        <begin position="30"/>
        <end position="509"/>
    </location>
</feature>
<keyword evidence="3" id="KW-1185">Reference proteome</keyword>
<dbReference type="EMBL" id="JAPDRK010000014">
    <property type="protein sequence ID" value="KAJ9606151.1"/>
    <property type="molecule type" value="Genomic_DNA"/>
</dbReference>
<dbReference type="InterPro" id="IPR021047">
    <property type="entry name" value="Mannosyltransferase_CMT1"/>
</dbReference>
<proteinExistence type="predicted"/>
<comment type="caution">
    <text evidence="2">The sequence shown here is derived from an EMBL/GenBank/DDBJ whole genome shotgun (WGS) entry which is preliminary data.</text>
</comment>
<dbReference type="Proteomes" id="UP001172673">
    <property type="component" value="Unassembled WGS sequence"/>
</dbReference>
<dbReference type="Pfam" id="PF11735">
    <property type="entry name" value="CAP59_mtransfer"/>
    <property type="match status" value="1"/>
</dbReference>
<dbReference type="PANTHER" id="PTHR34144:SF5">
    <property type="entry name" value="ALPHA-1,3-MANNOSYLTRANSFERASE CMT1"/>
    <property type="match status" value="1"/>
</dbReference>
<evidence type="ECO:0000313" key="3">
    <source>
        <dbReference type="Proteomes" id="UP001172673"/>
    </source>
</evidence>
<evidence type="ECO:0000256" key="1">
    <source>
        <dbReference type="SAM" id="SignalP"/>
    </source>
</evidence>
<accession>A0AA38X3Q1</accession>
<reference evidence="2" key="1">
    <citation type="submission" date="2022-10" db="EMBL/GenBank/DDBJ databases">
        <title>Culturing micro-colonial fungi from biological soil crusts in the Mojave desert and describing Neophaeococcomyces mojavensis, and introducing the new genera and species Taxawa tesnikishii.</title>
        <authorList>
            <person name="Kurbessoian T."/>
            <person name="Stajich J.E."/>
        </authorList>
    </citation>
    <scope>NUCLEOTIDE SEQUENCE</scope>
    <source>
        <strain evidence="2">TK_41</strain>
    </source>
</reference>
<name>A0AA38X3Q1_9EURO</name>
<gene>
    <name evidence="2" type="ORF">H2200_009112</name>
</gene>
<dbReference type="PANTHER" id="PTHR34144">
    <property type="entry name" value="CHROMOSOME 8, WHOLE GENOME SHOTGUN SEQUENCE"/>
    <property type="match status" value="1"/>
</dbReference>